<dbReference type="GO" id="GO:0035556">
    <property type="term" value="P:intracellular signal transduction"/>
    <property type="evidence" value="ECO:0007669"/>
    <property type="project" value="UniProtKB-ARBA"/>
</dbReference>
<dbReference type="SUPFAM" id="SSF56112">
    <property type="entry name" value="Protein kinase-like (PK-like)"/>
    <property type="match status" value="1"/>
</dbReference>
<keyword evidence="2" id="KW-0808">Transferase</keyword>
<evidence type="ECO:0000313" key="10">
    <source>
        <dbReference type="Proteomes" id="UP000549394"/>
    </source>
</evidence>
<feature type="compositionally biased region" description="Low complexity" evidence="7">
    <location>
        <begin position="168"/>
        <end position="181"/>
    </location>
</feature>
<proteinExistence type="predicted"/>
<dbReference type="GO" id="GO:0005524">
    <property type="term" value="F:ATP binding"/>
    <property type="evidence" value="ECO:0007669"/>
    <property type="project" value="UniProtKB-UniRule"/>
</dbReference>
<evidence type="ECO:0000259" key="8">
    <source>
        <dbReference type="PROSITE" id="PS50011"/>
    </source>
</evidence>
<dbReference type="OrthoDB" id="266718at2759"/>
<sequence>MMASSELETSEDVNKTIKDGLLKGLNSGIQRQRSKSYLQTDLKVKCEYKGETRAFCMTKPVKYEELVKKICEIFGKQLSICYTLRSGEIITPVVSQTDLDKAIDLFDRNKKMKSLRLILSSEQFPSNNNDPPKRYSPPPGCLPDEDTAKICRPQHVTPGGEFIPEDLPSQQESPSSVKSSEYGASYKGSLNSVRTSSTSLMHNSDYRVLNSPAGTFPRTKTNNISSETALNSANRTFPRSKETGSFMPSFYGDKSNGSFQRNQNGDTSSSTCSSGSGMSSPSFNEFYDKLYQVRNKMNENSLSSPQPPRHFKKEIAIGEGGFGKVFKCYDQDTGRELAMKEVKLCNKNKETSKEVKALMMEIKLLKGIEHQRIVQYFGCMATEDSLCIFMEYMAGGSVRKEIIKYKGLSENVTKRYTKQILEGLAYLHSFVIVHRDIKGANILKDPSGNVKIADFGASKHVQAVCTSMGLRTATGTPYWMAPEVINGRPYGRRADIWSLGATIVEMLTTNPPNHDLEAMAAIFRTATELPKYELPKSISQTSRDFIKLCFTRDPKFRPTANELLNEPFVRDVL</sequence>
<dbReference type="Gene3D" id="1.10.510.10">
    <property type="entry name" value="Transferase(Phosphotransferase) domain 1"/>
    <property type="match status" value="1"/>
</dbReference>
<dbReference type="InterPro" id="IPR011009">
    <property type="entry name" value="Kinase-like_dom_sf"/>
</dbReference>
<name>A0A7I8WC77_9ANNE</name>
<dbReference type="SMART" id="SM00220">
    <property type="entry name" value="S_TKc"/>
    <property type="match status" value="1"/>
</dbReference>
<dbReference type="EMBL" id="CAJFCJ010000028">
    <property type="protein sequence ID" value="CAD5125746.1"/>
    <property type="molecule type" value="Genomic_DNA"/>
</dbReference>
<feature type="binding site" evidence="6">
    <location>
        <position position="340"/>
    </location>
    <ligand>
        <name>ATP</name>
        <dbReference type="ChEBI" id="CHEBI:30616"/>
    </ligand>
</feature>
<dbReference type="SMART" id="SM00666">
    <property type="entry name" value="PB1"/>
    <property type="match status" value="1"/>
</dbReference>
<keyword evidence="4" id="KW-0418">Kinase</keyword>
<dbReference type="SUPFAM" id="SSF54277">
    <property type="entry name" value="CAD &amp; PB1 domains"/>
    <property type="match status" value="1"/>
</dbReference>
<evidence type="ECO:0000256" key="3">
    <source>
        <dbReference type="ARBA" id="ARBA00022741"/>
    </source>
</evidence>
<evidence type="ECO:0000256" key="6">
    <source>
        <dbReference type="PROSITE-ProRule" id="PRU10141"/>
    </source>
</evidence>
<feature type="compositionally biased region" description="Polar residues" evidence="7">
    <location>
        <begin position="121"/>
        <end position="130"/>
    </location>
</feature>
<dbReference type="AlphaFoldDB" id="A0A7I8WC77"/>
<dbReference type="Gene3D" id="3.10.20.90">
    <property type="entry name" value="Phosphatidylinositol 3-kinase Catalytic Subunit, Chain A, domain 1"/>
    <property type="match status" value="1"/>
</dbReference>
<evidence type="ECO:0000256" key="7">
    <source>
        <dbReference type="SAM" id="MobiDB-lite"/>
    </source>
</evidence>
<gene>
    <name evidence="9" type="ORF">DGYR_LOCUS13077</name>
</gene>
<keyword evidence="5 6" id="KW-0067">ATP-binding</keyword>
<comment type="caution">
    <text evidence="9">The sequence shown here is derived from an EMBL/GenBank/DDBJ whole genome shotgun (WGS) entry which is preliminary data.</text>
</comment>
<reference evidence="9 10" key="1">
    <citation type="submission" date="2020-08" db="EMBL/GenBank/DDBJ databases">
        <authorList>
            <person name="Hejnol A."/>
        </authorList>
    </citation>
    <scope>NUCLEOTIDE SEQUENCE [LARGE SCALE GENOMIC DNA]</scope>
</reference>
<accession>A0A7I8WC77</accession>
<keyword evidence="10" id="KW-1185">Reference proteome</keyword>
<feature type="compositionally biased region" description="Low complexity" evidence="7">
    <location>
        <begin position="267"/>
        <end position="279"/>
    </location>
</feature>
<dbReference type="InterPro" id="IPR000719">
    <property type="entry name" value="Prot_kinase_dom"/>
</dbReference>
<dbReference type="PANTHER" id="PTHR11584">
    <property type="entry name" value="SERINE/THREONINE PROTEIN KINASE"/>
    <property type="match status" value="1"/>
</dbReference>
<evidence type="ECO:0000256" key="4">
    <source>
        <dbReference type="ARBA" id="ARBA00022777"/>
    </source>
</evidence>
<feature type="region of interest" description="Disordered" evidence="7">
    <location>
        <begin position="246"/>
        <end position="279"/>
    </location>
</feature>
<dbReference type="Proteomes" id="UP000549394">
    <property type="component" value="Unassembled WGS sequence"/>
</dbReference>
<keyword evidence="3 6" id="KW-0547">Nucleotide-binding</keyword>
<dbReference type="Pfam" id="PF00564">
    <property type="entry name" value="PB1"/>
    <property type="match status" value="1"/>
</dbReference>
<feature type="domain" description="Protein kinase" evidence="8">
    <location>
        <begin position="311"/>
        <end position="569"/>
    </location>
</feature>
<dbReference type="PANTHER" id="PTHR11584:SF369">
    <property type="entry name" value="MITOGEN-ACTIVATED PROTEIN KINASE KINASE KINASE 19-RELATED"/>
    <property type="match status" value="1"/>
</dbReference>
<evidence type="ECO:0000256" key="5">
    <source>
        <dbReference type="ARBA" id="ARBA00022840"/>
    </source>
</evidence>
<evidence type="ECO:0000256" key="2">
    <source>
        <dbReference type="ARBA" id="ARBA00022679"/>
    </source>
</evidence>
<dbReference type="Pfam" id="PF00069">
    <property type="entry name" value="Pkinase"/>
    <property type="match status" value="1"/>
</dbReference>
<protein>
    <submittedName>
        <fullName evidence="9">DgyrCDS13959</fullName>
    </submittedName>
</protein>
<feature type="compositionally biased region" description="Polar residues" evidence="7">
    <location>
        <begin position="255"/>
        <end position="266"/>
    </location>
</feature>
<dbReference type="FunFam" id="1.10.510.10:FF:000071">
    <property type="entry name" value="Mitogen-activated protein kinase kinase kinase 3 isoform 2"/>
    <property type="match status" value="1"/>
</dbReference>
<dbReference type="PROSITE" id="PS50011">
    <property type="entry name" value="PROTEIN_KINASE_DOM"/>
    <property type="match status" value="1"/>
</dbReference>
<keyword evidence="1" id="KW-0723">Serine/threonine-protein kinase</keyword>
<dbReference type="PROSITE" id="PS00107">
    <property type="entry name" value="PROTEIN_KINASE_ATP"/>
    <property type="match status" value="1"/>
</dbReference>
<dbReference type="InterPro" id="IPR017441">
    <property type="entry name" value="Protein_kinase_ATP_BS"/>
</dbReference>
<evidence type="ECO:0000256" key="1">
    <source>
        <dbReference type="ARBA" id="ARBA00022527"/>
    </source>
</evidence>
<dbReference type="InterPro" id="IPR000270">
    <property type="entry name" value="PB1_dom"/>
</dbReference>
<evidence type="ECO:0000313" key="9">
    <source>
        <dbReference type="EMBL" id="CAD5125746.1"/>
    </source>
</evidence>
<organism evidence="9 10">
    <name type="scientific">Dimorphilus gyrociliatus</name>
    <dbReference type="NCBI Taxonomy" id="2664684"/>
    <lineage>
        <taxon>Eukaryota</taxon>
        <taxon>Metazoa</taxon>
        <taxon>Spiralia</taxon>
        <taxon>Lophotrochozoa</taxon>
        <taxon>Annelida</taxon>
        <taxon>Polychaeta</taxon>
        <taxon>Polychaeta incertae sedis</taxon>
        <taxon>Dinophilidae</taxon>
        <taxon>Dimorphilus</taxon>
    </lineage>
</organism>
<dbReference type="GO" id="GO:0004674">
    <property type="term" value="F:protein serine/threonine kinase activity"/>
    <property type="evidence" value="ECO:0007669"/>
    <property type="project" value="UniProtKB-KW"/>
</dbReference>
<feature type="region of interest" description="Disordered" evidence="7">
    <location>
        <begin position="121"/>
        <end position="189"/>
    </location>
</feature>